<keyword evidence="4" id="KW-0520">NAD</keyword>
<dbReference type="GO" id="GO:0008652">
    <property type="term" value="P:amino acid biosynthetic process"/>
    <property type="evidence" value="ECO:0007669"/>
    <property type="project" value="UniProtKB-KW"/>
</dbReference>
<accession>A0AA47B5Q5</accession>
<dbReference type="EMBL" id="CP084389">
    <property type="protein sequence ID" value="UZX30529.1"/>
    <property type="molecule type" value="Genomic_DNA"/>
</dbReference>
<dbReference type="Proteomes" id="UP001164557">
    <property type="component" value="Chromosome"/>
</dbReference>
<dbReference type="PANTHER" id="PTHR42789:SF1">
    <property type="entry name" value="D-ISOMER SPECIFIC 2-HYDROXYACID DEHYDROGENASE FAMILY PROTEIN (AFU_ORTHOLOGUE AFUA_6G10090)"/>
    <property type="match status" value="1"/>
</dbReference>
<dbReference type="AlphaFoldDB" id="A0AA47B5Q5"/>
<sequence length="318" mass="34846">MSKIKILVTGVVPEAGLAELRKNFTVDCKPEKAGRDWVLAHLPEYDGLILMGLQGDRELIDAGTNLKIITAIGVGFDHIDIEYAKQKKIVVTNCPQSVLIPTAEMTFALILATVRRLHFYDKTIREGKWVSVSKPENMGTGLQGKTLGIYGMGRIGSQVAKYAQVFSMKVIYHNRHQLSSEKEAKMKVNYVDFATLVKTADVITLHAPATPATTGVFNKQVFQQMKKTAYIINAARGKLIKQTDLIAALQNGDIAGAGLDVYETEPEVPSALRALDNVVLSPHAGAGTQEARTSVTAEAAQNLISYFRDHRLINQVNK</sequence>
<gene>
    <name evidence="8" type="ORF">LDX53_00145</name>
</gene>
<dbReference type="InterPro" id="IPR050857">
    <property type="entry name" value="D-2-hydroxyacid_DH"/>
</dbReference>
<reference evidence="8" key="1">
    <citation type="submission" date="2021-09" db="EMBL/GenBank/DDBJ databases">
        <title>Lactobacillus species from Apis mellifera, Switzerland.</title>
        <authorList>
            <person name="Pfister J."/>
            <person name="Brown A."/>
            <person name="Neumann P."/>
            <person name="Collaud A."/>
            <person name="Retschnig G."/>
            <person name="Perreten V."/>
        </authorList>
    </citation>
    <scope>NUCLEOTIDE SEQUENCE</scope>
    <source>
        <strain evidence="8">IBH002</strain>
    </source>
</reference>
<dbReference type="FunFam" id="3.40.50.720:FF:000203">
    <property type="entry name" value="D-3-phosphoglycerate dehydrogenase (SerA)"/>
    <property type="match status" value="1"/>
</dbReference>
<evidence type="ECO:0000313" key="9">
    <source>
        <dbReference type="Proteomes" id="UP001164557"/>
    </source>
</evidence>
<feature type="domain" description="D-isomer specific 2-hydroxyacid dehydrogenase NAD-binding" evidence="7">
    <location>
        <begin position="107"/>
        <end position="285"/>
    </location>
</feature>
<evidence type="ECO:0000256" key="3">
    <source>
        <dbReference type="ARBA" id="ARBA00023002"/>
    </source>
</evidence>
<evidence type="ECO:0000256" key="5">
    <source>
        <dbReference type="RuleBase" id="RU003719"/>
    </source>
</evidence>
<protein>
    <submittedName>
        <fullName evidence="8">Dihydrofolate reductase</fullName>
    </submittedName>
</protein>
<dbReference type="InterPro" id="IPR029752">
    <property type="entry name" value="D-isomer_DH_CS1"/>
</dbReference>
<dbReference type="Gene3D" id="3.40.50.720">
    <property type="entry name" value="NAD(P)-binding Rossmann-like Domain"/>
    <property type="match status" value="2"/>
</dbReference>
<proteinExistence type="inferred from homology"/>
<dbReference type="Pfam" id="PF02826">
    <property type="entry name" value="2-Hacid_dh_C"/>
    <property type="match status" value="1"/>
</dbReference>
<organism evidence="8 9">
    <name type="scientific">Lactobacillus helsingborgensis</name>
    <dbReference type="NCBI Taxonomy" id="1218494"/>
    <lineage>
        <taxon>Bacteria</taxon>
        <taxon>Bacillati</taxon>
        <taxon>Bacillota</taxon>
        <taxon>Bacilli</taxon>
        <taxon>Lactobacillales</taxon>
        <taxon>Lactobacillaceae</taxon>
        <taxon>Lactobacillus</taxon>
    </lineage>
</organism>
<dbReference type="SUPFAM" id="SSF52283">
    <property type="entry name" value="Formate/glycerate dehydrogenase catalytic domain-like"/>
    <property type="match status" value="1"/>
</dbReference>
<dbReference type="SUPFAM" id="SSF51735">
    <property type="entry name" value="NAD(P)-binding Rossmann-fold domains"/>
    <property type="match status" value="1"/>
</dbReference>
<dbReference type="InterPro" id="IPR029753">
    <property type="entry name" value="D-isomer_DH_CS"/>
</dbReference>
<dbReference type="InterPro" id="IPR036291">
    <property type="entry name" value="NAD(P)-bd_dom_sf"/>
</dbReference>
<dbReference type="PANTHER" id="PTHR42789">
    <property type="entry name" value="D-ISOMER SPECIFIC 2-HYDROXYACID DEHYDROGENASE FAMILY PROTEIN (AFU_ORTHOLOGUE AFUA_6G10090)"/>
    <property type="match status" value="1"/>
</dbReference>
<dbReference type="PROSITE" id="PS00065">
    <property type="entry name" value="D_2_HYDROXYACID_DH_1"/>
    <property type="match status" value="1"/>
</dbReference>
<evidence type="ECO:0000256" key="1">
    <source>
        <dbReference type="ARBA" id="ARBA00005854"/>
    </source>
</evidence>
<evidence type="ECO:0000259" key="6">
    <source>
        <dbReference type="Pfam" id="PF00389"/>
    </source>
</evidence>
<dbReference type="RefSeq" id="WP_046326488.1">
    <property type="nucleotide sequence ID" value="NZ_CP084389.1"/>
</dbReference>
<dbReference type="GO" id="GO:0016616">
    <property type="term" value="F:oxidoreductase activity, acting on the CH-OH group of donors, NAD or NADP as acceptor"/>
    <property type="evidence" value="ECO:0007669"/>
    <property type="project" value="InterPro"/>
</dbReference>
<dbReference type="Pfam" id="PF00389">
    <property type="entry name" value="2-Hacid_dh"/>
    <property type="match status" value="1"/>
</dbReference>
<dbReference type="InterPro" id="IPR006140">
    <property type="entry name" value="D-isomer_DH_NAD-bd"/>
</dbReference>
<name>A0AA47B5Q5_9LACO</name>
<evidence type="ECO:0000256" key="2">
    <source>
        <dbReference type="ARBA" id="ARBA00022605"/>
    </source>
</evidence>
<keyword evidence="9" id="KW-1185">Reference proteome</keyword>
<keyword evidence="3 5" id="KW-0560">Oxidoreductase</keyword>
<dbReference type="InterPro" id="IPR006139">
    <property type="entry name" value="D-isomer_2_OHA_DH_cat_dom"/>
</dbReference>
<evidence type="ECO:0000259" key="7">
    <source>
        <dbReference type="Pfam" id="PF02826"/>
    </source>
</evidence>
<evidence type="ECO:0000256" key="4">
    <source>
        <dbReference type="ARBA" id="ARBA00023027"/>
    </source>
</evidence>
<dbReference type="PROSITE" id="PS00670">
    <property type="entry name" value="D_2_HYDROXYACID_DH_2"/>
    <property type="match status" value="1"/>
</dbReference>
<feature type="domain" description="D-isomer specific 2-hydroxyacid dehydrogenase catalytic" evidence="6">
    <location>
        <begin position="6"/>
        <end position="317"/>
    </location>
</feature>
<evidence type="ECO:0000313" key="8">
    <source>
        <dbReference type="EMBL" id="UZX30529.1"/>
    </source>
</evidence>
<keyword evidence="2" id="KW-0028">Amino-acid biosynthesis</keyword>
<comment type="similarity">
    <text evidence="1 5">Belongs to the D-isomer specific 2-hydroxyacid dehydrogenase family.</text>
</comment>
<dbReference type="GO" id="GO:0051287">
    <property type="term" value="F:NAD binding"/>
    <property type="evidence" value="ECO:0007669"/>
    <property type="project" value="InterPro"/>
</dbReference>